<feature type="transmembrane region" description="Helical" evidence="6">
    <location>
        <begin position="153"/>
        <end position="178"/>
    </location>
</feature>
<dbReference type="Pfam" id="PF00083">
    <property type="entry name" value="Sugar_tr"/>
    <property type="match status" value="1"/>
</dbReference>
<dbReference type="PROSITE" id="PS50850">
    <property type="entry name" value="MFS"/>
    <property type="match status" value="1"/>
</dbReference>
<reference evidence="8 9" key="1">
    <citation type="submission" date="2023-08" db="EMBL/GenBank/DDBJ databases">
        <title>Black Yeasts Isolated from many extreme environments.</title>
        <authorList>
            <person name="Coleine C."/>
            <person name="Stajich J.E."/>
            <person name="Selbmann L."/>
        </authorList>
    </citation>
    <scope>NUCLEOTIDE SEQUENCE [LARGE SCALE GENOMIC DNA]</scope>
    <source>
        <strain evidence="8 9">CCFEE 536</strain>
    </source>
</reference>
<evidence type="ECO:0000256" key="6">
    <source>
        <dbReference type="SAM" id="Phobius"/>
    </source>
</evidence>
<feature type="domain" description="Major facilitator superfamily (MFS) profile" evidence="7">
    <location>
        <begin position="22"/>
        <end position="312"/>
    </location>
</feature>
<feature type="non-terminal residue" evidence="8">
    <location>
        <position position="312"/>
    </location>
</feature>
<evidence type="ECO:0000256" key="4">
    <source>
        <dbReference type="ARBA" id="ARBA00022989"/>
    </source>
</evidence>
<dbReference type="Proteomes" id="UP001357485">
    <property type="component" value="Unassembled WGS sequence"/>
</dbReference>
<feature type="transmembrane region" description="Helical" evidence="6">
    <location>
        <begin position="120"/>
        <end position="141"/>
    </location>
</feature>
<evidence type="ECO:0000256" key="1">
    <source>
        <dbReference type="ARBA" id="ARBA00004141"/>
    </source>
</evidence>
<accession>A0ABR0KTC9</accession>
<evidence type="ECO:0000313" key="8">
    <source>
        <dbReference type="EMBL" id="KAK5129363.1"/>
    </source>
</evidence>
<feature type="transmembrane region" description="Helical" evidence="6">
    <location>
        <begin position="64"/>
        <end position="87"/>
    </location>
</feature>
<feature type="transmembrane region" description="Helical" evidence="6">
    <location>
        <begin position="20"/>
        <end position="44"/>
    </location>
</feature>
<dbReference type="EMBL" id="JAVRRA010024779">
    <property type="protein sequence ID" value="KAK5129363.1"/>
    <property type="molecule type" value="Genomic_DNA"/>
</dbReference>
<comment type="caution">
    <text evidence="8">The sequence shown here is derived from an EMBL/GenBank/DDBJ whole genome shotgun (WGS) entry which is preliminary data.</text>
</comment>
<feature type="transmembrane region" description="Helical" evidence="6">
    <location>
        <begin position="94"/>
        <end position="114"/>
    </location>
</feature>
<dbReference type="InterPro" id="IPR050360">
    <property type="entry name" value="MFS_Sugar_Transporters"/>
</dbReference>
<feature type="transmembrane region" description="Helical" evidence="6">
    <location>
        <begin position="190"/>
        <end position="207"/>
    </location>
</feature>
<dbReference type="PANTHER" id="PTHR48022">
    <property type="entry name" value="PLASTIDIC GLUCOSE TRANSPORTER 4"/>
    <property type="match status" value="1"/>
</dbReference>
<comment type="subcellular location">
    <subcellularLocation>
        <location evidence="1">Membrane</location>
        <topology evidence="1">Multi-pass membrane protein</topology>
    </subcellularLocation>
</comment>
<keyword evidence="5 6" id="KW-0472">Membrane</keyword>
<keyword evidence="9" id="KW-1185">Reference proteome</keyword>
<keyword evidence="3 6" id="KW-0812">Transmembrane</keyword>
<proteinExistence type="inferred from homology"/>
<dbReference type="PANTHER" id="PTHR48022:SF11">
    <property type="entry name" value="MONOSACCHARIDE TRANSPORTER (HXT8), PUTATIVE (AFU_ORTHOLOGUE AFUA_2G08120)-RELATED"/>
    <property type="match status" value="1"/>
</dbReference>
<dbReference type="SUPFAM" id="SSF103473">
    <property type="entry name" value="MFS general substrate transporter"/>
    <property type="match status" value="1"/>
</dbReference>
<gene>
    <name evidence="8" type="ORF">LTR16_002215</name>
</gene>
<organism evidence="8 9">
    <name type="scientific">Cryomyces antarcticus</name>
    <dbReference type="NCBI Taxonomy" id="329879"/>
    <lineage>
        <taxon>Eukaryota</taxon>
        <taxon>Fungi</taxon>
        <taxon>Dikarya</taxon>
        <taxon>Ascomycota</taxon>
        <taxon>Pezizomycotina</taxon>
        <taxon>Dothideomycetes</taxon>
        <taxon>Dothideomycetes incertae sedis</taxon>
        <taxon>Cryomyces</taxon>
    </lineage>
</organism>
<sequence length="312" mass="34537">MEAPVDRHRGGKREFNFYNLFMVLAMSFGSMGYGYSASIIATTLAQPTFIKYFELDTRSDATSLISTMNGLYQAGGLLAVFSISWFADTWGRKAAISASAVITLVSGALLAGSVNITMFIVFRFTSGAGAFMILSAVPIWMNEVVPPKNRGMLVDLHGAALLFGYALATWIGYGFYFYTAESSNTWRAPLAFQCLPVAILLAMMPWLPESPRYLLMKDRFEEAEATLNKLHAPEEAAVELVQIRNQMQIDKVLPTSYWAMFARPSYRKRSFLALGTTCSIQFSGILVINNYGPTIYANLGYSTERQLLLQGG</sequence>
<protein>
    <recommendedName>
        <fullName evidence="7">Major facilitator superfamily (MFS) profile domain-containing protein</fullName>
    </recommendedName>
</protein>
<name>A0ABR0KTC9_9PEZI</name>
<evidence type="ECO:0000256" key="3">
    <source>
        <dbReference type="ARBA" id="ARBA00022692"/>
    </source>
</evidence>
<dbReference type="Gene3D" id="1.20.1250.20">
    <property type="entry name" value="MFS general substrate transporter like domains"/>
    <property type="match status" value="1"/>
</dbReference>
<evidence type="ECO:0000256" key="5">
    <source>
        <dbReference type="ARBA" id="ARBA00023136"/>
    </source>
</evidence>
<dbReference type="InterPro" id="IPR005828">
    <property type="entry name" value="MFS_sugar_transport-like"/>
</dbReference>
<evidence type="ECO:0000259" key="7">
    <source>
        <dbReference type="PROSITE" id="PS50850"/>
    </source>
</evidence>
<comment type="similarity">
    <text evidence="2">Belongs to the major facilitator superfamily. Sugar transporter (TC 2.A.1.1) family.</text>
</comment>
<dbReference type="InterPro" id="IPR036259">
    <property type="entry name" value="MFS_trans_sf"/>
</dbReference>
<evidence type="ECO:0000313" key="9">
    <source>
        <dbReference type="Proteomes" id="UP001357485"/>
    </source>
</evidence>
<evidence type="ECO:0000256" key="2">
    <source>
        <dbReference type="ARBA" id="ARBA00010992"/>
    </source>
</evidence>
<keyword evidence="4 6" id="KW-1133">Transmembrane helix</keyword>
<dbReference type="InterPro" id="IPR020846">
    <property type="entry name" value="MFS_dom"/>
</dbReference>